<evidence type="ECO:0000256" key="1">
    <source>
        <dbReference type="SAM" id="MobiDB-lite"/>
    </source>
</evidence>
<evidence type="ECO:0000313" key="3">
    <source>
        <dbReference type="EMBL" id="GFY69351.1"/>
    </source>
</evidence>
<gene>
    <name evidence="2" type="primary">AVEN_184281_1</name>
    <name evidence="2" type="ORF">TNIN_436381</name>
    <name evidence="3" type="ORF">TNIN_472081</name>
</gene>
<comment type="caution">
    <text evidence="2">The sequence shown here is derived from an EMBL/GenBank/DDBJ whole genome shotgun (WGS) entry which is preliminary data.</text>
</comment>
<reference evidence="2" key="1">
    <citation type="submission" date="2020-08" db="EMBL/GenBank/DDBJ databases">
        <title>Multicomponent nature underlies the extraordinary mechanical properties of spider dragline silk.</title>
        <authorList>
            <person name="Kono N."/>
            <person name="Nakamura H."/>
            <person name="Mori M."/>
            <person name="Yoshida Y."/>
            <person name="Ohtoshi R."/>
            <person name="Malay A.D."/>
            <person name="Moran D.A.P."/>
            <person name="Tomita M."/>
            <person name="Numata K."/>
            <person name="Arakawa K."/>
        </authorList>
    </citation>
    <scope>NUCLEOTIDE SEQUENCE</scope>
</reference>
<dbReference type="AlphaFoldDB" id="A0A8X7C302"/>
<evidence type="ECO:0000313" key="2">
    <source>
        <dbReference type="EMBL" id="GFY51902.1"/>
    </source>
</evidence>
<protein>
    <submittedName>
        <fullName evidence="2">Uncharacterized protein</fullName>
    </submittedName>
</protein>
<keyword evidence="4" id="KW-1185">Reference proteome</keyword>
<evidence type="ECO:0000313" key="4">
    <source>
        <dbReference type="Proteomes" id="UP000886998"/>
    </source>
</evidence>
<feature type="compositionally biased region" description="Polar residues" evidence="1">
    <location>
        <begin position="1"/>
        <end position="14"/>
    </location>
</feature>
<feature type="compositionally biased region" description="Basic residues" evidence="1">
    <location>
        <begin position="36"/>
        <end position="48"/>
    </location>
</feature>
<feature type="region of interest" description="Disordered" evidence="1">
    <location>
        <begin position="1"/>
        <end position="55"/>
    </location>
</feature>
<proteinExistence type="predicted"/>
<sequence length="131" mass="15018">MSVDQVNYTDGVQNDSDRESLDEKASSAGGSPLHPSRSRSHSVHRHRSDSRERSRWTTATLCENMIKGDDIYQQIVIENEHRGGLAVEEDCYLEILHMNVIKHDFIMYNAFSIEYDNNTPYIDSLSDQGRL</sequence>
<feature type="compositionally biased region" description="Basic and acidic residues" evidence="1">
    <location>
        <begin position="15"/>
        <end position="25"/>
    </location>
</feature>
<dbReference type="EMBL" id="BMAV01017568">
    <property type="protein sequence ID" value="GFY69351.1"/>
    <property type="molecule type" value="Genomic_DNA"/>
</dbReference>
<accession>A0A8X7C302</accession>
<name>A0A8X7C302_9ARAC</name>
<organism evidence="2 4">
    <name type="scientific">Trichonephila inaurata madagascariensis</name>
    <dbReference type="NCBI Taxonomy" id="2747483"/>
    <lineage>
        <taxon>Eukaryota</taxon>
        <taxon>Metazoa</taxon>
        <taxon>Ecdysozoa</taxon>
        <taxon>Arthropoda</taxon>
        <taxon>Chelicerata</taxon>
        <taxon>Arachnida</taxon>
        <taxon>Araneae</taxon>
        <taxon>Araneomorphae</taxon>
        <taxon>Entelegynae</taxon>
        <taxon>Araneoidea</taxon>
        <taxon>Nephilidae</taxon>
        <taxon>Trichonephila</taxon>
        <taxon>Trichonephila inaurata</taxon>
    </lineage>
</organism>
<dbReference type="Proteomes" id="UP000886998">
    <property type="component" value="Unassembled WGS sequence"/>
</dbReference>
<dbReference type="EMBL" id="BMAV01008353">
    <property type="protein sequence ID" value="GFY51902.1"/>
    <property type="molecule type" value="Genomic_DNA"/>
</dbReference>